<evidence type="ECO:0000313" key="2">
    <source>
        <dbReference type="EMBL" id="UFZ04267.1"/>
    </source>
</evidence>
<dbReference type="InterPro" id="IPR011681">
    <property type="entry name" value="GcrA"/>
</dbReference>
<dbReference type="Pfam" id="PF07750">
    <property type="entry name" value="GcrA"/>
    <property type="match status" value="1"/>
</dbReference>
<dbReference type="Proteomes" id="UP001431010">
    <property type="component" value="Chromosome"/>
</dbReference>
<evidence type="ECO:0000256" key="1">
    <source>
        <dbReference type="SAM" id="MobiDB-lite"/>
    </source>
</evidence>
<name>A0ABY3RBX8_9BRAD</name>
<gene>
    <name evidence="2" type="ORF">LQG66_34615</name>
</gene>
<feature type="region of interest" description="Disordered" evidence="1">
    <location>
        <begin position="56"/>
        <end position="93"/>
    </location>
</feature>
<protein>
    <submittedName>
        <fullName evidence="2">GcrA family cell cycle regulator</fullName>
    </submittedName>
</protein>
<proteinExistence type="predicted"/>
<dbReference type="EMBL" id="CP088156">
    <property type="protein sequence ID" value="UFZ04267.1"/>
    <property type="molecule type" value="Genomic_DNA"/>
</dbReference>
<evidence type="ECO:0000313" key="3">
    <source>
        <dbReference type="Proteomes" id="UP001431010"/>
    </source>
</evidence>
<reference evidence="2" key="1">
    <citation type="journal article" date="2024" name="Antonie Van Leeuwenhoek">
        <title>Bradyrhizobium ontarionense sp. nov., a novel bacterial symbiont isolated from Aeschynomene indica (Indian jointvetch), harbours photosynthesis, nitrogen fixation and nitrous oxide (N2O) reductase genes.</title>
        <authorList>
            <person name="Bromfield E.S.P."/>
            <person name="Cloutier S."/>
        </authorList>
    </citation>
    <scope>NUCLEOTIDE SEQUENCE</scope>
    <source>
        <strain evidence="2">A19</strain>
    </source>
</reference>
<dbReference type="RefSeq" id="WP_231320273.1">
    <property type="nucleotide sequence ID" value="NZ_CP088156.1"/>
</dbReference>
<keyword evidence="3" id="KW-1185">Reference proteome</keyword>
<sequence>MQSTDWPDQHSKMLRELHAKGQSYAEIARALNARFGTAYTRNAALSRGKRMGLVAPAAPKPARWPEPRRMSASAGTGRRSREPAGRPIAPLPPAPAAAPVRLRCVGISPRLLSLDQLEPGDCRYPYGGDRDGDPITFCGHPRQAGSCYCTPHFHLTRNPEAAADRPAGPLTLRLVAAA</sequence>
<organism evidence="2 3">
    <name type="scientific">Bradyrhizobium ontarionense</name>
    <dbReference type="NCBI Taxonomy" id="2898149"/>
    <lineage>
        <taxon>Bacteria</taxon>
        <taxon>Pseudomonadati</taxon>
        <taxon>Pseudomonadota</taxon>
        <taxon>Alphaproteobacteria</taxon>
        <taxon>Hyphomicrobiales</taxon>
        <taxon>Nitrobacteraceae</taxon>
        <taxon>Bradyrhizobium</taxon>
    </lineage>
</organism>
<accession>A0ABY3RBX8</accession>